<dbReference type="EMBL" id="ML178830">
    <property type="protein sequence ID" value="TFL00094.1"/>
    <property type="molecule type" value="Genomic_DNA"/>
</dbReference>
<organism evidence="1 2">
    <name type="scientific">Pterulicium gracile</name>
    <dbReference type="NCBI Taxonomy" id="1884261"/>
    <lineage>
        <taxon>Eukaryota</taxon>
        <taxon>Fungi</taxon>
        <taxon>Dikarya</taxon>
        <taxon>Basidiomycota</taxon>
        <taxon>Agaricomycotina</taxon>
        <taxon>Agaricomycetes</taxon>
        <taxon>Agaricomycetidae</taxon>
        <taxon>Agaricales</taxon>
        <taxon>Pleurotineae</taxon>
        <taxon>Pterulaceae</taxon>
        <taxon>Pterulicium</taxon>
    </lineage>
</organism>
<protein>
    <submittedName>
        <fullName evidence="1">Uncharacterized protein</fullName>
    </submittedName>
</protein>
<keyword evidence="2" id="KW-1185">Reference proteome</keyword>
<accession>A0A5C3QNZ2</accession>
<reference evidence="1 2" key="1">
    <citation type="journal article" date="2019" name="Nat. Ecol. Evol.">
        <title>Megaphylogeny resolves global patterns of mushroom evolution.</title>
        <authorList>
            <person name="Varga T."/>
            <person name="Krizsan K."/>
            <person name="Foldi C."/>
            <person name="Dima B."/>
            <person name="Sanchez-Garcia M."/>
            <person name="Sanchez-Ramirez S."/>
            <person name="Szollosi G.J."/>
            <person name="Szarkandi J.G."/>
            <person name="Papp V."/>
            <person name="Albert L."/>
            <person name="Andreopoulos W."/>
            <person name="Angelini C."/>
            <person name="Antonin V."/>
            <person name="Barry K.W."/>
            <person name="Bougher N.L."/>
            <person name="Buchanan P."/>
            <person name="Buyck B."/>
            <person name="Bense V."/>
            <person name="Catcheside P."/>
            <person name="Chovatia M."/>
            <person name="Cooper J."/>
            <person name="Damon W."/>
            <person name="Desjardin D."/>
            <person name="Finy P."/>
            <person name="Geml J."/>
            <person name="Haridas S."/>
            <person name="Hughes K."/>
            <person name="Justo A."/>
            <person name="Karasinski D."/>
            <person name="Kautmanova I."/>
            <person name="Kiss B."/>
            <person name="Kocsube S."/>
            <person name="Kotiranta H."/>
            <person name="LaButti K.M."/>
            <person name="Lechner B.E."/>
            <person name="Liimatainen K."/>
            <person name="Lipzen A."/>
            <person name="Lukacs Z."/>
            <person name="Mihaltcheva S."/>
            <person name="Morgado L.N."/>
            <person name="Niskanen T."/>
            <person name="Noordeloos M.E."/>
            <person name="Ohm R.A."/>
            <person name="Ortiz-Santana B."/>
            <person name="Ovrebo C."/>
            <person name="Racz N."/>
            <person name="Riley R."/>
            <person name="Savchenko A."/>
            <person name="Shiryaev A."/>
            <person name="Soop K."/>
            <person name="Spirin V."/>
            <person name="Szebenyi C."/>
            <person name="Tomsovsky M."/>
            <person name="Tulloss R.E."/>
            <person name="Uehling J."/>
            <person name="Grigoriev I.V."/>
            <person name="Vagvolgyi C."/>
            <person name="Papp T."/>
            <person name="Martin F.M."/>
            <person name="Miettinen O."/>
            <person name="Hibbett D.S."/>
            <person name="Nagy L.G."/>
        </authorList>
    </citation>
    <scope>NUCLEOTIDE SEQUENCE [LARGE SCALE GENOMIC DNA]</scope>
    <source>
        <strain evidence="1 2">CBS 309.79</strain>
    </source>
</reference>
<name>A0A5C3QNZ2_9AGAR</name>
<evidence type="ECO:0000313" key="1">
    <source>
        <dbReference type="EMBL" id="TFL00094.1"/>
    </source>
</evidence>
<sequence length="117" mass="12172">MIMLSGLTLPRTFSFRLRQGPSVYVVVCTLASPSAPAPSALASTLPLLASTNSMGPSAALWVRRARLLAPSTQTTIALELRSSPRLAVLSACPPMPLLSITLSVLTAASKASRNSPV</sequence>
<proteinExistence type="predicted"/>
<dbReference type="Proteomes" id="UP000305067">
    <property type="component" value="Unassembled WGS sequence"/>
</dbReference>
<evidence type="ECO:0000313" key="2">
    <source>
        <dbReference type="Proteomes" id="UP000305067"/>
    </source>
</evidence>
<dbReference type="AlphaFoldDB" id="A0A5C3QNZ2"/>
<gene>
    <name evidence="1" type="ORF">BDV98DRAFT_605548</name>
</gene>